<dbReference type="GeneID" id="112464345"/>
<feature type="repeat" description="RCC1" evidence="1">
    <location>
        <begin position="144"/>
        <end position="202"/>
    </location>
</feature>
<dbReference type="Pfam" id="PF13540">
    <property type="entry name" value="RCC1_2"/>
    <property type="match status" value="1"/>
</dbReference>
<name>A0A6J1QYV2_9HYME</name>
<accession>A0A6J1QYV2</accession>
<dbReference type="InterPro" id="IPR009091">
    <property type="entry name" value="RCC1/BLIP-II"/>
</dbReference>
<dbReference type="GO" id="GO:0005743">
    <property type="term" value="C:mitochondrial inner membrane"/>
    <property type="evidence" value="ECO:0007669"/>
    <property type="project" value="TreeGrafter"/>
</dbReference>
<feature type="repeat" description="RCC1" evidence="1">
    <location>
        <begin position="423"/>
        <end position="472"/>
    </location>
</feature>
<feature type="repeat" description="RCC1" evidence="1">
    <location>
        <begin position="83"/>
        <end position="140"/>
    </location>
</feature>
<dbReference type="InterPro" id="IPR000408">
    <property type="entry name" value="Reg_chr_condens"/>
</dbReference>
<feature type="repeat" description="RCC1" evidence="1">
    <location>
        <begin position="365"/>
        <end position="422"/>
    </location>
</feature>
<evidence type="ECO:0000313" key="2">
    <source>
        <dbReference type="Proteomes" id="UP000504618"/>
    </source>
</evidence>
<feature type="repeat" description="RCC1" evidence="1">
    <location>
        <begin position="259"/>
        <end position="311"/>
    </location>
</feature>
<organism evidence="2 3">
    <name type="scientific">Temnothorax curvispinosus</name>
    <dbReference type="NCBI Taxonomy" id="300111"/>
    <lineage>
        <taxon>Eukaryota</taxon>
        <taxon>Metazoa</taxon>
        <taxon>Ecdysozoa</taxon>
        <taxon>Arthropoda</taxon>
        <taxon>Hexapoda</taxon>
        <taxon>Insecta</taxon>
        <taxon>Pterygota</taxon>
        <taxon>Neoptera</taxon>
        <taxon>Endopterygota</taxon>
        <taxon>Hymenoptera</taxon>
        <taxon>Apocrita</taxon>
        <taxon>Aculeata</taxon>
        <taxon>Formicoidea</taxon>
        <taxon>Formicidae</taxon>
        <taxon>Myrmicinae</taxon>
        <taxon>Temnothorax</taxon>
    </lineage>
</organism>
<reference evidence="3" key="1">
    <citation type="submission" date="2025-08" db="UniProtKB">
        <authorList>
            <consortium name="RefSeq"/>
        </authorList>
    </citation>
    <scope>IDENTIFICATION</scope>
    <source>
        <tissue evidence="3">Whole body</tissue>
    </source>
</reference>
<dbReference type="GO" id="GO:0005085">
    <property type="term" value="F:guanyl-nucleotide exchange factor activity"/>
    <property type="evidence" value="ECO:0007669"/>
    <property type="project" value="TreeGrafter"/>
</dbReference>
<dbReference type="PANTHER" id="PTHR46337">
    <property type="entry name" value="RCC1-LIKE G EXCHANGING FACTOR-LIKE PROTEIN"/>
    <property type="match status" value="1"/>
</dbReference>
<proteinExistence type="predicted"/>
<dbReference type="PRINTS" id="PR00633">
    <property type="entry name" value="RCCNDNSATION"/>
</dbReference>
<dbReference type="PANTHER" id="PTHR46337:SF1">
    <property type="entry name" value="RCC1-LIKE G EXCHANGING FACTOR-LIKE PROTEIN"/>
    <property type="match status" value="1"/>
</dbReference>
<dbReference type="Pfam" id="PF00415">
    <property type="entry name" value="RCC1"/>
    <property type="match status" value="4"/>
</dbReference>
<dbReference type="Gene3D" id="2.130.10.30">
    <property type="entry name" value="Regulator of chromosome condensation 1/beta-lactamase-inhibitor protein II"/>
    <property type="match status" value="3"/>
</dbReference>
<protein>
    <submittedName>
        <fullName evidence="3">RCC1-like G exchanging factor-like protein</fullName>
    </submittedName>
</protein>
<evidence type="ECO:0000313" key="3">
    <source>
        <dbReference type="RefSeq" id="XP_024887053.1"/>
    </source>
</evidence>
<dbReference type="Proteomes" id="UP000504618">
    <property type="component" value="Unplaced"/>
</dbReference>
<sequence length="474" mass="52500">MCFHLKIKPKKKLWKNCQTLSNNLYILYILRKREMFSAGRSCLLRLTRNVKNLHLDNQKSVPSKPELKTFPIFQYPISQEDDRRVYVWGLAEHGALGELRALRKNNVSYLSKPKRLSFAERYKVTDIACGYGFTAYAVHSSDKNIVYGTGINTDSQLGHNLDEKIPNMVFIPKPITLPLQDISTKVIGMAAGRAHLLILTTEGLFTLGNNAYGQCGRPIILSENYEKSMVVHCIPDVKRNKIIAVTAGQDHSILLTETGEVYTFGWGADGQTGLAHYQNEHRPSLVKGDLAGQRIIKVACAADCVLALSDKGKVYGWGNSEYGQLPVRENSYQINIATELDTQELGHIIDIAAGGSFCMVLNNDGNVYVWGYGILGLGPQVQKVLKPTIIPPTLFGNNIYNRTVKVTNVYCGISQLAALTNSGDLYMWGCNKFGSLGLGHVKDQFFPLRVAVGAQVRKVACGVDHTVTLCKPFI</sequence>
<dbReference type="OrthoDB" id="70707at2759"/>
<dbReference type="AlphaFoldDB" id="A0A6J1QYV2"/>
<dbReference type="InterPro" id="IPR053035">
    <property type="entry name" value="Mitochondrial_GEF_domain"/>
</dbReference>
<keyword evidence="2" id="KW-1185">Reference proteome</keyword>
<dbReference type="PROSITE" id="PS50012">
    <property type="entry name" value="RCC1_3"/>
    <property type="match status" value="7"/>
</dbReference>
<feature type="repeat" description="RCC1" evidence="1">
    <location>
        <begin position="312"/>
        <end position="364"/>
    </location>
</feature>
<feature type="repeat" description="RCC1" evidence="1">
    <location>
        <begin position="202"/>
        <end position="258"/>
    </location>
</feature>
<evidence type="ECO:0000256" key="1">
    <source>
        <dbReference type="PROSITE-ProRule" id="PRU00235"/>
    </source>
</evidence>
<dbReference type="SUPFAM" id="SSF50985">
    <property type="entry name" value="RCC1/BLIP-II"/>
    <property type="match status" value="1"/>
</dbReference>
<gene>
    <name evidence="3" type="primary">LOC112464345</name>
</gene>
<dbReference type="GO" id="GO:0019843">
    <property type="term" value="F:rRNA binding"/>
    <property type="evidence" value="ECO:0007669"/>
    <property type="project" value="TreeGrafter"/>
</dbReference>
<dbReference type="PROSITE" id="PS00626">
    <property type="entry name" value="RCC1_2"/>
    <property type="match status" value="2"/>
</dbReference>
<dbReference type="GO" id="GO:0070131">
    <property type="term" value="P:positive regulation of mitochondrial translation"/>
    <property type="evidence" value="ECO:0007669"/>
    <property type="project" value="TreeGrafter"/>
</dbReference>
<dbReference type="RefSeq" id="XP_024887053.1">
    <property type="nucleotide sequence ID" value="XM_025031285.1"/>
</dbReference>